<keyword evidence="5 7" id="KW-0472">Membrane</keyword>
<evidence type="ECO:0000256" key="5">
    <source>
        <dbReference type="ARBA" id="ARBA00023136"/>
    </source>
</evidence>
<evidence type="ECO:0000313" key="9">
    <source>
        <dbReference type="Proteomes" id="UP001085076"/>
    </source>
</evidence>
<feature type="transmembrane region" description="Helical" evidence="7">
    <location>
        <begin position="87"/>
        <end position="108"/>
    </location>
</feature>
<dbReference type="AlphaFoldDB" id="A0A9D5HKE2"/>
<dbReference type="InterPro" id="IPR009606">
    <property type="entry name" value="DEAL/Modifying_wall_lignin1/2"/>
</dbReference>
<keyword evidence="3" id="KW-0732">Signal</keyword>
<reference evidence="8" key="2">
    <citation type="journal article" date="2022" name="Hortic Res">
        <title>The genome of Dioscorea zingiberensis sheds light on the biosynthesis, origin and evolution of the medicinally important diosgenin saponins.</title>
        <authorList>
            <person name="Li Y."/>
            <person name="Tan C."/>
            <person name="Li Z."/>
            <person name="Guo J."/>
            <person name="Li S."/>
            <person name="Chen X."/>
            <person name="Wang C."/>
            <person name="Dai X."/>
            <person name="Yang H."/>
            <person name="Song W."/>
            <person name="Hou L."/>
            <person name="Xu J."/>
            <person name="Tong Z."/>
            <person name="Xu A."/>
            <person name="Yuan X."/>
            <person name="Wang W."/>
            <person name="Yang Q."/>
            <person name="Chen L."/>
            <person name="Sun Z."/>
            <person name="Wang K."/>
            <person name="Pan B."/>
            <person name="Chen J."/>
            <person name="Bao Y."/>
            <person name="Liu F."/>
            <person name="Qi X."/>
            <person name="Gang D.R."/>
            <person name="Wen J."/>
            <person name="Li J."/>
        </authorList>
    </citation>
    <scope>NUCLEOTIDE SEQUENCE</scope>
    <source>
        <strain evidence="8">Dzin_1.0</strain>
    </source>
</reference>
<dbReference type="GO" id="GO:0012505">
    <property type="term" value="C:endomembrane system"/>
    <property type="evidence" value="ECO:0007669"/>
    <property type="project" value="UniProtKB-SubCell"/>
</dbReference>
<accession>A0A9D5HKE2</accession>
<evidence type="ECO:0000256" key="1">
    <source>
        <dbReference type="ARBA" id="ARBA00004127"/>
    </source>
</evidence>
<dbReference type="PANTHER" id="PTHR31769">
    <property type="entry name" value="OS07G0462200 PROTEIN-RELATED"/>
    <property type="match status" value="1"/>
</dbReference>
<dbReference type="EMBL" id="JAGGNH010000003">
    <property type="protein sequence ID" value="KAJ0979890.1"/>
    <property type="molecule type" value="Genomic_DNA"/>
</dbReference>
<protein>
    <submittedName>
        <fullName evidence="8">Uncharacterized protein</fullName>
    </submittedName>
</protein>
<evidence type="ECO:0000313" key="8">
    <source>
        <dbReference type="EMBL" id="KAJ0979890.1"/>
    </source>
</evidence>
<evidence type="ECO:0000256" key="3">
    <source>
        <dbReference type="ARBA" id="ARBA00022729"/>
    </source>
</evidence>
<evidence type="ECO:0000256" key="2">
    <source>
        <dbReference type="ARBA" id="ARBA00022692"/>
    </source>
</evidence>
<reference evidence="8" key="1">
    <citation type="submission" date="2021-03" db="EMBL/GenBank/DDBJ databases">
        <authorList>
            <person name="Li Z."/>
            <person name="Yang C."/>
        </authorList>
    </citation>
    <scope>NUCLEOTIDE SEQUENCE</scope>
    <source>
        <strain evidence="8">Dzin_1.0</strain>
        <tissue evidence="8">Leaf</tissue>
    </source>
</reference>
<sequence>MFAEHACMLIAVTSPKPPAVVAWTAPEDPRPSRFSRNLTVQACALIFATWVCFAIAELLLIISIGIESGHTTDWKRSRLSCPAIRPGLFVAAGFFGLLTVLLGVGLYLTALKAQKLNQEEGNTHPPNTHQIITPTAPQQTMLANKNSNPA</sequence>
<dbReference type="Proteomes" id="UP001085076">
    <property type="component" value="Miscellaneous, Linkage group lg03"/>
</dbReference>
<dbReference type="InterPro" id="IPR052222">
    <property type="entry name" value="DESIGUAL"/>
</dbReference>
<dbReference type="OrthoDB" id="1861835at2759"/>
<keyword evidence="9" id="KW-1185">Reference proteome</keyword>
<organism evidence="8 9">
    <name type="scientific">Dioscorea zingiberensis</name>
    <dbReference type="NCBI Taxonomy" id="325984"/>
    <lineage>
        <taxon>Eukaryota</taxon>
        <taxon>Viridiplantae</taxon>
        <taxon>Streptophyta</taxon>
        <taxon>Embryophyta</taxon>
        <taxon>Tracheophyta</taxon>
        <taxon>Spermatophyta</taxon>
        <taxon>Magnoliopsida</taxon>
        <taxon>Liliopsida</taxon>
        <taxon>Dioscoreales</taxon>
        <taxon>Dioscoreaceae</taxon>
        <taxon>Dioscorea</taxon>
    </lineage>
</organism>
<name>A0A9D5HKE2_9LILI</name>
<keyword evidence="4 7" id="KW-1133">Transmembrane helix</keyword>
<evidence type="ECO:0000256" key="6">
    <source>
        <dbReference type="ARBA" id="ARBA00029467"/>
    </source>
</evidence>
<dbReference type="Pfam" id="PF06749">
    <property type="entry name" value="DUF1218"/>
    <property type="match status" value="1"/>
</dbReference>
<evidence type="ECO:0000256" key="7">
    <source>
        <dbReference type="SAM" id="Phobius"/>
    </source>
</evidence>
<feature type="transmembrane region" description="Helical" evidence="7">
    <location>
        <begin position="38"/>
        <end position="66"/>
    </location>
</feature>
<keyword evidence="2 7" id="KW-0812">Transmembrane</keyword>
<gene>
    <name evidence="8" type="ORF">J5N97_015364</name>
</gene>
<proteinExistence type="inferred from homology"/>
<comment type="similarity">
    <text evidence="6">Belongs to the DESIGUAL family.</text>
</comment>
<comment type="caution">
    <text evidence="8">The sequence shown here is derived from an EMBL/GenBank/DDBJ whole genome shotgun (WGS) entry which is preliminary data.</text>
</comment>
<comment type="subcellular location">
    <subcellularLocation>
        <location evidence="1">Endomembrane system</location>
        <topology evidence="1">Multi-pass membrane protein</topology>
    </subcellularLocation>
</comment>
<evidence type="ECO:0000256" key="4">
    <source>
        <dbReference type="ARBA" id="ARBA00022989"/>
    </source>
</evidence>